<comment type="caution">
    <text evidence="3">The sequence shown here is derived from an EMBL/GenBank/DDBJ whole genome shotgun (WGS) entry which is preliminary data.</text>
</comment>
<evidence type="ECO:0000313" key="3">
    <source>
        <dbReference type="EMBL" id="KAJ5097531.1"/>
    </source>
</evidence>
<accession>A0A9W9K9H5</accession>
<dbReference type="OrthoDB" id="1877767at2759"/>
<dbReference type="EMBL" id="JAPQKH010000005">
    <property type="protein sequence ID" value="KAJ5097531.1"/>
    <property type="molecule type" value="Genomic_DNA"/>
</dbReference>
<evidence type="ECO:0000256" key="1">
    <source>
        <dbReference type="SAM" id="MobiDB-lite"/>
    </source>
</evidence>
<evidence type="ECO:0000313" key="4">
    <source>
        <dbReference type="Proteomes" id="UP001149165"/>
    </source>
</evidence>
<evidence type="ECO:0000259" key="2">
    <source>
        <dbReference type="Pfam" id="PF10419"/>
    </source>
</evidence>
<protein>
    <recommendedName>
        <fullName evidence="2">Transcription factor TFIIIC triple barrel domain-containing protein</fullName>
    </recommendedName>
</protein>
<name>A0A9W9K9H5_9EURO</name>
<dbReference type="AlphaFoldDB" id="A0A9W9K9H5"/>
<proteinExistence type="predicted"/>
<feature type="region of interest" description="Disordered" evidence="1">
    <location>
        <begin position="30"/>
        <end position="80"/>
    </location>
</feature>
<gene>
    <name evidence="3" type="ORF">N7456_008252</name>
</gene>
<dbReference type="Gene3D" id="2.60.40.4370">
    <property type="match status" value="1"/>
</dbReference>
<keyword evidence="4" id="KW-1185">Reference proteome</keyword>
<organism evidence="3 4">
    <name type="scientific">Penicillium angulare</name>
    <dbReference type="NCBI Taxonomy" id="116970"/>
    <lineage>
        <taxon>Eukaryota</taxon>
        <taxon>Fungi</taxon>
        <taxon>Dikarya</taxon>
        <taxon>Ascomycota</taxon>
        <taxon>Pezizomycotina</taxon>
        <taxon>Eurotiomycetes</taxon>
        <taxon>Eurotiomycetidae</taxon>
        <taxon>Eurotiales</taxon>
        <taxon>Aspergillaceae</taxon>
        <taxon>Penicillium</taxon>
    </lineage>
</organism>
<dbReference type="Pfam" id="PF10419">
    <property type="entry name" value="TFIIIC_sub6"/>
    <property type="match status" value="1"/>
</dbReference>
<reference evidence="3" key="1">
    <citation type="submission" date="2022-11" db="EMBL/GenBank/DDBJ databases">
        <authorList>
            <person name="Petersen C."/>
        </authorList>
    </citation>
    <scope>NUCLEOTIDE SEQUENCE</scope>
    <source>
        <strain evidence="3">IBT 30069</strain>
    </source>
</reference>
<feature type="domain" description="Transcription factor TFIIIC triple barrel" evidence="2">
    <location>
        <begin position="19"/>
        <end position="157"/>
    </location>
</feature>
<reference evidence="3" key="2">
    <citation type="journal article" date="2023" name="IMA Fungus">
        <title>Comparative genomic study of the Penicillium genus elucidates a diverse pangenome and 15 lateral gene transfer events.</title>
        <authorList>
            <person name="Petersen C."/>
            <person name="Sorensen T."/>
            <person name="Nielsen M.R."/>
            <person name="Sondergaard T.E."/>
            <person name="Sorensen J.L."/>
            <person name="Fitzpatrick D.A."/>
            <person name="Frisvad J.C."/>
            <person name="Nielsen K.L."/>
        </authorList>
    </citation>
    <scope>NUCLEOTIDE SEQUENCE</scope>
    <source>
        <strain evidence="3">IBT 30069</strain>
    </source>
</reference>
<feature type="compositionally biased region" description="Polar residues" evidence="1">
    <location>
        <begin position="160"/>
        <end position="190"/>
    </location>
</feature>
<dbReference type="Proteomes" id="UP001149165">
    <property type="component" value="Unassembled WGS sequence"/>
</dbReference>
<feature type="compositionally biased region" description="Acidic residues" evidence="1">
    <location>
        <begin position="56"/>
        <end position="66"/>
    </location>
</feature>
<feature type="region of interest" description="Disordered" evidence="1">
    <location>
        <begin position="160"/>
        <end position="202"/>
    </location>
</feature>
<sequence length="289" mass="31703">MDAMDVDSDDYEYEYDEAETESFYLNLDLTSANGPIRPPRQRNGYTVQEEHTIDDPLQDGPDDNPDGDTYAPLESTETDAPSERIQVLGLHTCNPIVSYYNQIFSCSWADQIGTELVFTHPDTIPDPDHTVLTPLREGPAFELLAANSVKIMGRKATIVSSSNPGLVSDNANDPNSISTDTTPLPSQGPTSARVAGRPAPPTHQANFINRLQSLKNAKGESDSVRRSVNTRRGVNYTDRLAAWARTEAQMAHVAELNRRAASGDEDALAMLEKMIRDYDKSEGSGNQST</sequence>
<dbReference type="InterPro" id="IPR019481">
    <property type="entry name" value="TFIIIC_triple_barrel"/>
</dbReference>